<evidence type="ECO:0000256" key="1">
    <source>
        <dbReference type="SAM" id="MobiDB-lite"/>
    </source>
</evidence>
<proteinExistence type="predicted"/>
<dbReference type="Proteomes" id="UP000706124">
    <property type="component" value="Unassembled WGS sequence"/>
</dbReference>
<feature type="region of interest" description="Disordered" evidence="1">
    <location>
        <begin position="1"/>
        <end position="42"/>
    </location>
</feature>
<evidence type="ECO:0000313" key="2">
    <source>
        <dbReference type="EMBL" id="KAG5935123.1"/>
    </source>
</evidence>
<comment type="caution">
    <text evidence="2">The sequence shown here is derived from an EMBL/GenBank/DDBJ whole genome shotgun (WGS) entry which is preliminary data.</text>
</comment>
<sequence length="86" mass="9285">MHFIHGDWTPSLALKADGADRNRRDNGKAPQASDNAAGNSAVSDHMQATRYLGRLIGGASRPAASFLMGTPSLRVFKRANGYIRLM</sequence>
<feature type="compositionally biased region" description="Basic and acidic residues" evidence="1">
    <location>
        <begin position="17"/>
        <end position="27"/>
    </location>
</feature>
<dbReference type="AlphaFoldDB" id="A0A9P7SG60"/>
<feature type="compositionally biased region" description="Polar residues" evidence="1">
    <location>
        <begin position="32"/>
        <end position="42"/>
    </location>
</feature>
<protein>
    <submittedName>
        <fullName evidence="2">Uncharacterized protein</fullName>
    </submittedName>
</protein>
<name>A0A9P7SG60_9HYPO</name>
<reference evidence="2 3" key="1">
    <citation type="journal article" date="2020" name="bioRxiv">
        <title>Whole genome comparisons of ergot fungi reveals the divergence and evolution of species within the genus Claviceps are the result of varying mechanisms driving genome evolution and host range expansion.</title>
        <authorList>
            <person name="Wyka S.A."/>
            <person name="Mondo S.J."/>
            <person name="Liu M."/>
            <person name="Dettman J."/>
            <person name="Nalam V."/>
            <person name="Broders K.D."/>
        </authorList>
    </citation>
    <scope>NUCLEOTIDE SEQUENCE [LARGE SCALE GENOMIC DNA]</scope>
    <source>
        <strain evidence="2 3">CCC 1485</strain>
    </source>
</reference>
<gene>
    <name evidence="2" type="ORF">E4U60_003363</name>
</gene>
<dbReference type="EMBL" id="SRPO01000270">
    <property type="protein sequence ID" value="KAG5935123.1"/>
    <property type="molecule type" value="Genomic_DNA"/>
</dbReference>
<accession>A0A9P7SG60</accession>
<organism evidence="2 3">
    <name type="scientific">Claviceps pazoutovae</name>
    <dbReference type="NCBI Taxonomy" id="1649127"/>
    <lineage>
        <taxon>Eukaryota</taxon>
        <taxon>Fungi</taxon>
        <taxon>Dikarya</taxon>
        <taxon>Ascomycota</taxon>
        <taxon>Pezizomycotina</taxon>
        <taxon>Sordariomycetes</taxon>
        <taxon>Hypocreomycetidae</taxon>
        <taxon>Hypocreales</taxon>
        <taxon>Clavicipitaceae</taxon>
        <taxon>Claviceps</taxon>
    </lineage>
</organism>
<evidence type="ECO:0000313" key="3">
    <source>
        <dbReference type="Proteomes" id="UP000706124"/>
    </source>
</evidence>
<keyword evidence="3" id="KW-1185">Reference proteome</keyword>